<comment type="caution">
    <text evidence="1">The sequence shown here is derived from an EMBL/GenBank/DDBJ whole genome shotgun (WGS) entry which is preliminary data.</text>
</comment>
<accession>A0ABV8LML6</accession>
<dbReference type="InterPro" id="IPR023375">
    <property type="entry name" value="ADC_dom_sf"/>
</dbReference>
<dbReference type="EMBL" id="JBHSAY010000006">
    <property type="protein sequence ID" value="MFC4131514.1"/>
    <property type="molecule type" value="Genomic_DNA"/>
</dbReference>
<protein>
    <submittedName>
        <fullName evidence="1">Acetoacetate decarboxylase family protein</fullName>
    </submittedName>
</protein>
<gene>
    <name evidence="1" type="ORF">ACFOZ4_12965</name>
</gene>
<dbReference type="SUPFAM" id="SSF160104">
    <property type="entry name" value="Acetoacetate decarboxylase-like"/>
    <property type="match status" value="1"/>
</dbReference>
<name>A0ABV8LML6_9ACTN</name>
<dbReference type="Proteomes" id="UP001595816">
    <property type="component" value="Unassembled WGS sequence"/>
</dbReference>
<proteinExistence type="predicted"/>
<sequence length="208" mass="22563">MAYPPQPWSLRGQLHVSVWLVPVADLPSIPPEVTAAVRLVRIGRYALVGTAWVDYRSGGDMAYRELLSAVLMRAGLRPRVTITHIWVDSADSRDGGRELWGIPKELAEFELTETDAAAVVAGHAIAIGTIRRSRLALRLPIGFKVTQALAGRALTTPVRARARCGPAHLTWQLAADGPLGFLAGRRPLLAVTAADFRMLFGSERLAAE</sequence>
<dbReference type="RefSeq" id="WP_253755112.1">
    <property type="nucleotide sequence ID" value="NZ_JAMZDZ010000001.1"/>
</dbReference>
<dbReference type="Gene3D" id="2.40.400.10">
    <property type="entry name" value="Acetoacetate decarboxylase-like"/>
    <property type="match status" value="1"/>
</dbReference>
<dbReference type="InterPro" id="IPR010451">
    <property type="entry name" value="Acetoacetate_decarboxylase"/>
</dbReference>
<keyword evidence="2" id="KW-1185">Reference proteome</keyword>
<evidence type="ECO:0000313" key="2">
    <source>
        <dbReference type="Proteomes" id="UP001595816"/>
    </source>
</evidence>
<evidence type="ECO:0000313" key="1">
    <source>
        <dbReference type="EMBL" id="MFC4131514.1"/>
    </source>
</evidence>
<organism evidence="1 2">
    <name type="scientific">Hamadaea flava</name>
    <dbReference type="NCBI Taxonomy" id="1742688"/>
    <lineage>
        <taxon>Bacteria</taxon>
        <taxon>Bacillati</taxon>
        <taxon>Actinomycetota</taxon>
        <taxon>Actinomycetes</taxon>
        <taxon>Micromonosporales</taxon>
        <taxon>Micromonosporaceae</taxon>
        <taxon>Hamadaea</taxon>
    </lineage>
</organism>
<dbReference type="Pfam" id="PF06314">
    <property type="entry name" value="ADC"/>
    <property type="match status" value="1"/>
</dbReference>
<reference evidence="2" key="1">
    <citation type="journal article" date="2019" name="Int. J. Syst. Evol. Microbiol.">
        <title>The Global Catalogue of Microorganisms (GCM) 10K type strain sequencing project: providing services to taxonomists for standard genome sequencing and annotation.</title>
        <authorList>
            <consortium name="The Broad Institute Genomics Platform"/>
            <consortium name="The Broad Institute Genome Sequencing Center for Infectious Disease"/>
            <person name="Wu L."/>
            <person name="Ma J."/>
        </authorList>
    </citation>
    <scope>NUCLEOTIDE SEQUENCE [LARGE SCALE GENOMIC DNA]</scope>
    <source>
        <strain evidence="2">CGMCC 4.7289</strain>
    </source>
</reference>